<evidence type="ECO:0000256" key="3">
    <source>
        <dbReference type="PROSITE-ProRule" id="PRU00708"/>
    </source>
</evidence>
<dbReference type="SUPFAM" id="SSF48452">
    <property type="entry name" value="TPR-like"/>
    <property type="match status" value="1"/>
</dbReference>
<dbReference type="FunFam" id="1.25.40.10:FF:000073">
    <property type="entry name" value="Pentatricopeptide repeat-containing protein chloroplastic"/>
    <property type="match status" value="2"/>
</dbReference>
<evidence type="ECO:0000313" key="5">
    <source>
        <dbReference type="Proteomes" id="UP001140949"/>
    </source>
</evidence>
<comment type="similarity">
    <text evidence="2">Belongs to the PPR family. PCMP-E subfamily.</text>
</comment>
<dbReference type="Proteomes" id="UP001140949">
    <property type="component" value="Unassembled WGS sequence"/>
</dbReference>
<protein>
    <submittedName>
        <fullName evidence="4">F-box protein</fullName>
    </submittedName>
</protein>
<accession>A0AAX6FEZ6</accession>
<dbReference type="Pfam" id="PF13041">
    <property type="entry name" value="PPR_2"/>
    <property type="match status" value="4"/>
</dbReference>
<feature type="repeat" description="PPR" evidence="3">
    <location>
        <begin position="412"/>
        <end position="446"/>
    </location>
</feature>
<evidence type="ECO:0000256" key="2">
    <source>
        <dbReference type="ARBA" id="ARBA00061659"/>
    </source>
</evidence>
<sequence>MIIENEYIVLSLQSCCWYSFLPASGTGLMERRLVRSFNDHHSDLLLLLRSCQSLSSLRQVHARLFLLGAEPNDSVRALLVNSYSSFRQPHSSLSVFRSSPGPPSVFLWNSIIRSLTGAGHHAHALQLYHDMLARGPRPDKFTFTFVLKACAGSKDPGNGTAVHDEIVRRGLQNDVFIATAVVDMYSKLGRIDIARQVFDSMPEPDVVAWNAMIGGLSSSHQVDSAAHEAALAVFRRMQNVGGVEPNSVTILNLFPAVCRLFDPLLCRSLHGFAARRGFLHLVSNGLMDAYSKCEKIEAARSIFDGMSGSRDDVSWATMISGYVYNGCFREALSLFDELRENNLNLNQVSVVSALSAAAEMGDLEKGADIHSYAVQRRMDLDVSAATMLVTMYARCGDIEKARALFDEIKEKDTIAWSAMISGFVQTGHPRKALSLFQEMQMGGFRPNRITIVGVLPACGDLLDLSSGKSIHCYALKSSSIGMDVSTGTALVSMYAQCGLFTSAHAIFDGLQDKEVVTWNALINGYAQIGDASNSLKMFHRLLSTGQRPDPGTMVGVLPACALLNALRIGASIHGLVVKNGFEPDVHVKNAAIDMYAKCADLPSAEVLFFKSRSCLDVISWNTMIAGYLHNGSANQAMTTFHQMRAEEDLKPNFVTFVSVIPAAAHLASLRDGLSLHSMVIRNGFEYSVLVGNSLIDMYSKCGRIDYAGDFFKWMDQKDIVSWNALLVGYATHGLCESAIALFAEMKDYAIKADPVSLLGVLSACRHGGLVEEGRNIFESVGSEHDLQPSMEHHACMVDLLGRAGQLDEAWDLIQKMQMAPDAGVWGALLGACRMHSNVSMGEIALQNLVRLEPQNPAHFVVLSNIYGQVGRWADARNLRVVMNNRGMTKTPGCSWL</sequence>
<feature type="repeat" description="PPR" evidence="3">
    <location>
        <begin position="514"/>
        <end position="548"/>
    </location>
</feature>
<feature type="repeat" description="PPR" evidence="3">
    <location>
        <begin position="174"/>
        <end position="208"/>
    </location>
</feature>
<keyword evidence="1" id="KW-0677">Repeat</keyword>
<reference evidence="4" key="1">
    <citation type="journal article" date="2023" name="GigaByte">
        <title>Genome assembly of the bearded iris, Iris pallida Lam.</title>
        <authorList>
            <person name="Bruccoleri R.E."/>
            <person name="Oakeley E.J."/>
            <person name="Faust A.M.E."/>
            <person name="Altorfer M."/>
            <person name="Dessus-Babus S."/>
            <person name="Burckhardt D."/>
            <person name="Oertli M."/>
            <person name="Naumann U."/>
            <person name="Petersen F."/>
            <person name="Wong J."/>
        </authorList>
    </citation>
    <scope>NUCLEOTIDE SEQUENCE</scope>
    <source>
        <strain evidence="4">GSM-AAB239-AS_SAM_17_03QT</strain>
    </source>
</reference>
<feature type="repeat" description="PPR" evidence="3">
    <location>
        <begin position="104"/>
        <end position="138"/>
    </location>
</feature>
<dbReference type="PANTHER" id="PTHR24015:SF1832">
    <property type="entry name" value="OS03G0241800 PROTEIN"/>
    <property type="match status" value="1"/>
</dbReference>
<dbReference type="EMBL" id="JANAVB010029618">
    <property type="protein sequence ID" value="KAJ6814581.1"/>
    <property type="molecule type" value="Genomic_DNA"/>
</dbReference>
<dbReference type="InterPro" id="IPR002885">
    <property type="entry name" value="PPR_rpt"/>
</dbReference>
<dbReference type="AlphaFoldDB" id="A0AAX6FEZ6"/>
<dbReference type="PROSITE" id="PS51375">
    <property type="entry name" value="PPR"/>
    <property type="match status" value="8"/>
</dbReference>
<keyword evidence="5" id="KW-1185">Reference proteome</keyword>
<evidence type="ECO:0000256" key="1">
    <source>
        <dbReference type="ARBA" id="ARBA00022737"/>
    </source>
</evidence>
<dbReference type="FunFam" id="1.25.40.10:FF:001093">
    <property type="entry name" value="Pentatricopeptide repeat-containing protein At2g34400"/>
    <property type="match status" value="1"/>
</dbReference>
<dbReference type="Pfam" id="PF01535">
    <property type="entry name" value="PPR"/>
    <property type="match status" value="6"/>
</dbReference>
<dbReference type="FunFam" id="1.25.40.10:FF:000682">
    <property type="entry name" value="Pentatricopeptide repeat-containing protein At3g16610"/>
    <property type="match status" value="1"/>
</dbReference>
<proteinExistence type="inferred from homology"/>
<dbReference type="InterPro" id="IPR046960">
    <property type="entry name" value="PPR_At4g14850-like_plant"/>
</dbReference>
<name>A0AAX6FEZ6_IRIPA</name>
<comment type="caution">
    <text evidence="4">The sequence shown here is derived from an EMBL/GenBank/DDBJ whole genome shotgun (WGS) entry which is preliminary data.</text>
</comment>
<dbReference type="NCBIfam" id="TIGR00756">
    <property type="entry name" value="PPR"/>
    <property type="match status" value="7"/>
</dbReference>
<organism evidence="4 5">
    <name type="scientific">Iris pallida</name>
    <name type="common">Sweet iris</name>
    <dbReference type="NCBI Taxonomy" id="29817"/>
    <lineage>
        <taxon>Eukaryota</taxon>
        <taxon>Viridiplantae</taxon>
        <taxon>Streptophyta</taxon>
        <taxon>Embryophyta</taxon>
        <taxon>Tracheophyta</taxon>
        <taxon>Spermatophyta</taxon>
        <taxon>Magnoliopsida</taxon>
        <taxon>Liliopsida</taxon>
        <taxon>Asparagales</taxon>
        <taxon>Iridaceae</taxon>
        <taxon>Iridoideae</taxon>
        <taxon>Irideae</taxon>
        <taxon>Iris</taxon>
    </lineage>
</organism>
<dbReference type="GO" id="GO:0003723">
    <property type="term" value="F:RNA binding"/>
    <property type="evidence" value="ECO:0007669"/>
    <property type="project" value="InterPro"/>
</dbReference>
<feature type="repeat" description="PPR" evidence="3">
    <location>
        <begin position="718"/>
        <end position="752"/>
    </location>
</feature>
<gene>
    <name evidence="4" type="ORF">M6B38_138845</name>
</gene>
<feature type="repeat" description="PPR" evidence="3">
    <location>
        <begin position="311"/>
        <end position="345"/>
    </location>
</feature>
<evidence type="ECO:0000313" key="4">
    <source>
        <dbReference type="EMBL" id="KAJ6814581.1"/>
    </source>
</evidence>
<dbReference type="Pfam" id="PF20431">
    <property type="entry name" value="E_motif"/>
    <property type="match status" value="1"/>
</dbReference>
<dbReference type="GO" id="GO:0009451">
    <property type="term" value="P:RNA modification"/>
    <property type="evidence" value="ECO:0007669"/>
    <property type="project" value="InterPro"/>
</dbReference>
<dbReference type="Gene3D" id="1.25.40.10">
    <property type="entry name" value="Tetratricopeptide repeat domain"/>
    <property type="match status" value="7"/>
</dbReference>
<dbReference type="InterPro" id="IPR011990">
    <property type="entry name" value="TPR-like_helical_dom_sf"/>
</dbReference>
<feature type="repeat" description="PPR" evidence="3">
    <location>
        <begin position="381"/>
        <end position="411"/>
    </location>
</feature>
<dbReference type="PANTHER" id="PTHR24015">
    <property type="entry name" value="OS07G0578800 PROTEIN-RELATED"/>
    <property type="match status" value="1"/>
</dbReference>
<reference evidence="4" key="2">
    <citation type="submission" date="2023-04" db="EMBL/GenBank/DDBJ databases">
        <authorList>
            <person name="Bruccoleri R.E."/>
            <person name="Oakeley E.J."/>
            <person name="Faust A.-M."/>
            <person name="Dessus-Babus S."/>
            <person name="Altorfer M."/>
            <person name="Burckhardt D."/>
            <person name="Oertli M."/>
            <person name="Naumann U."/>
            <person name="Petersen F."/>
            <person name="Wong J."/>
        </authorList>
    </citation>
    <scope>NUCLEOTIDE SEQUENCE</scope>
    <source>
        <strain evidence="4">GSM-AAB239-AS_SAM_17_03QT</strain>
        <tissue evidence="4">Leaf</tissue>
    </source>
</reference>
<feature type="repeat" description="PPR" evidence="3">
    <location>
        <begin position="616"/>
        <end position="646"/>
    </location>
</feature>
<dbReference type="FunFam" id="1.25.40.10:FF:000361">
    <property type="entry name" value="Pentatricopeptide repeat-containing protein chloroplastic"/>
    <property type="match status" value="1"/>
</dbReference>
<dbReference type="InterPro" id="IPR046848">
    <property type="entry name" value="E_motif"/>
</dbReference>